<dbReference type="GO" id="GO:0033353">
    <property type="term" value="P:S-adenosylmethionine cycle"/>
    <property type="evidence" value="ECO:0007669"/>
    <property type="project" value="TreeGrafter"/>
</dbReference>
<gene>
    <name evidence="4" type="ORF">SAMN05444370_12127</name>
</gene>
<dbReference type="EMBL" id="FNQM01000021">
    <property type="protein sequence ID" value="SEA95520.1"/>
    <property type="molecule type" value="Genomic_DNA"/>
</dbReference>
<dbReference type="InterPro" id="IPR036291">
    <property type="entry name" value="NAD(P)-bd_dom_sf"/>
</dbReference>
<dbReference type="InterPro" id="IPR015878">
    <property type="entry name" value="Ado_hCys_hydrolase_NAD-bd"/>
</dbReference>
<name>A0A1H4FFB4_9RHOB</name>
<dbReference type="SUPFAM" id="SSF51735">
    <property type="entry name" value="NAD(P)-binding Rossmann-fold domains"/>
    <property type="match status" value="1"/>
</dbReference>
<proteinExistence type="inferred from homology"/>
<evidence type="ECO:0000256" key="2">
    <source>
        <dbReference type="SAM" id="MobiDB-lite"/>
    </source>
</evidence>
<dbReference type="OrthoDB" id="5852672at2"/>
<reference evidence="4 5" key="1">
    <citation type="submission" date="2016-10" db="EMBL/GenBank/DDBJ databases">
        <authorList>
            <person name="de Groot N.N."/>
        </authorList>
    </citation>
    <scope>NUCLEOTIDE SEQUENCE [LARGE SCALE GENOMIC DNA]</scope>
    <source>
        <strain evidence="4 5">DSM 15345</strain>
    </source>
</reference>
<dbReference type="GO" id="GO:0004013">
    <property type="term" value="F:adenosylhomocysteinase activity"/>
    <property type="evidence" value="ECO:0007669"/>
    <property type="project" value="TreeGrafter"/>
</dbReference>
<feature type="domain" description="S-adenosyl-L-homocysteine hydrolase NAD binding" evidence="3">
    <location>
        <begin position="205"/>
        <end position="368"/>
    </location>
</feature>
<dbReference type="GO" id="GO:0005829">
    <property type="term" value="C:cytosol"/>
    <property type="evidence" value="ECO:0007669"/>
    <property type="project" value="TreeGrafter"/>
</dbReference>
<evidence type="ECO:0000256" key="1">
    <source>
        <dbReference type="ARBA" id="ARBA00007122"/>
    </source>
</evidence>
<keyword evidence="5" id="KW-1185">Reference proteome</keyword>
<comment type="similarity">
    <text evidence="1">Belongs to the adenosylhomocysteinase family.</text>
</comment>
<sequence>MIEKYSVDEELLEPGSEADLAESGDAAGRAPTRRPEAAGMGGYLARLVAELRCAADDGHRRIMIAHLFDDTRRMLDALEPVAPFDAVIGVPYSSNRPGVAEAWGARFGDRLRLPADLPELEAVVAQEIARALARCEEHGQKLIVQDVGGFAAPILHAYFADRLHLVRGVVEITKQGVWRAAALPLAFPVLHCADSELKRLEAVRCGETVARCLDGVARTLGHSLAGRRATVMGAGWIGSGVARALRRLDMVVELVDTDPIKLVKARLAGFEAAAAPRRLAETELLVGATGRLSVTAAHLDALPDGALVASASSRQIEIDVAHLAAHPAAPACAGVVARRLPPRGSGAASRRVLLVNDGFPANFLPGSGSVADEIVETILGELIVLQAAIATGAFRPGVHRIQPEQEALCARLWLEMRDAPLTAP</sequence>
<dbReference type="Proteomes" id="UP000198703">
    <property type="component" value="Unassembled WGS sequence"/>
</dbReference>
<accession>A0A1H4FFB4</accession>
<dbReference type="Pfam" id="PF00670">
    <property type="entry name" value="AdoHcyase_NAD"/>
    <property type="match status" value="1"/>
</dbReference>
<organism evidence="4 5">
    <name type="scientific">Rubrimonas cliftonensis</name>
    <dbReference type="NCBI Taxonomy" id="89524"/>
    <lineage>
        <taxon>Bacteria</taxon>
        <taxon>Pseudomonadati</taxon>
        <taxon>Pseudomonadota</taxon>
        <taxon>Alphaproteobacteria</taxon>
        <taxon>Rhodobacterales</taxon>
        <taxon>Paracoccaceae</taxon>
        <taxon>Rubrimonas</taxon>
    </lineage>
</organism>
<dbReference type="AlphaFoldDB" id="A0A1H4FFB4"/>
<dbReference type="InterPro" id="IPR000043">
    <property type="entry name" value="Adenosylhomocysteinase-like"/>
</dbReference>
<dbReference type="SMART" id="SM00996">
    <property type="entry name" value="AdoHcyase"/>
    <property type="match status" value="1"/>
</dbReference>
<dbReference type="STRING" id="89524.SAMN05444370_12127"/>
<evidence type="ECO:0000313" key="5">
    <source>
        <dbReference type="Proteomes" id="UP000198703"/>
    </source>
</evidence>
<dbReference type="Gene3D" id="3.40.50.720">
    <property type="entry name" value="NAD(P)-binding Rossmann-like Domain"/>
    <property type="match status" value="1"/>
</dbReference>
<dbReference type="SMART" id="SM00997">
    <property type="entry name" value="AdoHcyase_NAD"/>
    <property type="match status" value="1"/>
</dbReference>
<dbReference type="PANTHER" id="PTHR23420:SF0">
    <property type="entry name" value="ADENOSYLHOMOCYSTEINASE"/>
    <property type="match status" value="1"/>
</dbReference>
<protein>
    <submittedName>
        <fullName evidence="4">S-adenosyl-L-homocysteine hydrolase, NAD binding domain</fullName>
    </submittedName>
</protein>
<feature type="region of interest" description="Disordered" evidence="2">
    <location>
        <begin position="13"/>
        <end position="35"/>
    </location>
</feature>
<evidence type="ECO:0000259" key="3">
    <source>
        <dbReference type="SMART" id="SM00997"/>
    </source>
</evidence>
<dbReference type="PANTHER" id="PTHR23420">
    <property type="entry name" value="ADENOSYLHOMOCYSTEINASE"/>
    <property type="match status" value="1"/>
</dbReference>
<keyword evidence="4" id="KW-0378">Hydrolase</keyword>
<evidence type="ECO:0000313" key="4">
    <source>
        <dbReference type="EMBL" id="SEA95520.1"/>
    </source>
</evidence>